<evidence type="ECO:0000256" key="3">
    <source>
        <dbReference type="ARBA" id="ARBA00022801"/>
    </source>
</evidence>
<dbReference type="PROSITE" id="PS00893">
    <property type="entry name" value="NUDIX_BOX"/>
    <property type="match status" value="2"/>
</dbReference>
<dbReference type="InterPro" id="IPR020084">
    <property type="entry name" value="NUDIX_hydrolase_CS"/>
</dbReference>
<name>A0ABY4R2F9_9ACTN</name>
<organism evidence="7 8">
    <name type="scientific">Jatrophihabitans telluris</name>
    <dbReference type="NCBI Taxonomy" id="2038343"/>
    <lineage>
        <taxon>Bacteria</taxon>
        <taxon>Bacillati</taxon>
        <taxon>Actinomycetota</taxon>
        <taxon>Actinomycetes</taxon>
        <taxon>Jatrophihabitantales</taxon>
        <taxon>Jatrophihabitantaceae</taxon>
        <taxon>Jatrophihabitans</taxon>
    </lineage>
</organism>
<reference evidence="7" key="2">
    <citation type="submission" date="2022-05" db="EMBL/GenBank/DDBJ databases">
        <authorList>
            <person name="Kim J.-S."/>
            <person name="Lee K."/>
            <person name="Suh M."/>
            <person name="Eom M."/>
            <person name="Kim J.-S."/>
            <person name="Kim D.-S."/>
            <person name="Ko S.-H."/>
            <person name="Shin Y."/>
            <person name="Lee J.-S."/>
        </authorList>
    </citation>
    <scope>NUCLEOTIDE SEQUENCE</scope>
    <source>
        <strain evidence="7">N237</strain>
    </source>
</reference>
<dbReference type="PANTHER" id="PTHR43046:SF12">
    <property type="entry name" value="GDP-MANNOSE MANNOSYL HYDROLASE"/>
    <property type="match status" value="1"/>
</dbReference>
<sequence length="299" mass="32911">MAEYRVAGRVVLLDAADRVLLVHERTDLNAVTSHWLTPGGGLHAGETPAAAAVRELAEELGLKVDLPDEKAADFVDRYQYHLAGRDIDQTNHFYVVRTAEPLKGGVVHRTELEEELILGERWWSVDELAATNEVLRPDTLPDRVAEAVGLRPAPTVRQAGRVLVLDRTGHVLLLRHRCGPGLIDTVWAAPGGGCEPGESALAAAMRELSEECGFRLAVADPEPVAVERRMWATGGIAYDQTDNFYLARVAERPEVDPSARTTLEAQTVLEHRWLSVEDLDTGRDRFEPANLPAIMRGLQ</sequence>
<dbReference type="RefSeq" id="WP_249773901.1">
    <property type="nucleotide sequence ID" value="NZ_CP097332.1"/>
</dbReference>
<comment type="similarity">
    <text evidence="2 5">Belongs to the Nudix hydrolase family.</text>
</comment>
<keyword evidence="4" id="KW-0460">Magnesium</keyword>
<dbReference type="Proteomes" id="UP001056336">
    <property type="component" value="Chromosome"/>
</dbReference>
<evidence type="ECO:0000313" key="8">
    <source>
        <dbReference type="Proteomes" id="UP001056336"/>
    </source>
</evidence>
<protein>
    <submittedName>
        <fullName evidence="7">NUDIX domain-containing protein</fullName>
    </submittedName>
</protein>
<feature type="domain" description="Nudix hydrolase" evidence="6">
    <location>
        <begin position="155"/>
        <end position="296"/>
    </location>
</feature>
<dbReference type="SUPFAM" id="SSF55811">
    <property type="entry name" value="Nudix"/>
    <property type="match status" value="2"/>
</dbReference>
<dbReference type="PRINTS" id="PR00502">
    <property type="entry name" value="NUDIXFAMILY"/>
</dbReference>
<keyword evidence="8" id="KW-1185">Reference proteome</keyword>
<accession>A0ABY4R2F9</accession>
<dbReference type="InterPro" id="IPR000086">
    <property type="entry name" value="NUDIX_hydrolase_dom"/>
</dbReference>
<evidence type="ECO:0000313" key="7">
    <source>
        <dbReference type="EMBL" id="UQX90005.1"/>
    </source>
</evidence>
<dbReference type="PANTHER" id="PTHR43046">
    <property type="entry name" value="GDP-MANNOSE MANNOSYL HYDROLASE"/>
    <property type="match status" value="1"/>
</dbReference>
<evidence type="ECO:0000259" key="6">
    <source>
        <dbReference type="PROSITE" id="PS51462"/>
    </source>
</evidence>
<dbReference type="Gene3D" id="3.90.79.10">
    <property type="entry name" value="Nucleoside Triphosphate Pyrophosphohydrolase"/>
    <property type="match status" value="2"/>
</dbReference>
<keyword evidence="3 5" id="KW-0378">Hydrolase</keyword>
<comment type="cofactor">
    <cofactor evidence="1">
        <name>Mg(2+)</name>
        <dbReference type="ChEBI" id="CHEBI:18420"/>
    </cofactor>
</comment>
<feature type="domain" description="Nudix hydrolase" evidence="6">
    <location>
        <begin position="3"/>
        <end position="150"/>
    </location>
</feature>
<evidence type="ECO:0000256" key="5">
    <source>
        <dbReference type="RuleBase" id="RU003476"/>
    </source>
</evidence>
<dbReference type="InterPro" id="IPR020476">
    <property type="entry name" value="Nudix_hydrolase"/>
</dbReference>
<proteinExistence type="inferred from homology"/>
<dbReference type="EMBL" id="CP097332">
    <property type="protein sequence ID" value="UQX90005.1"/>
    <property type="molecule type" value="Genomic_DNA"/>
</dbReference>
<gene>
    <name evidence="7" type="ORF">M6D93_08370</name>
</gene>
<evidence type="ECO:0000256" key="2">
    <source>
        <dbReference type="ARBA" id="ARBA00005582"/>
    </source>
</evidence>
<dbReference type="CDD" id="cd04685">
    <property type="entry name" value="NUDIX_Hydrolase"/>
    <property type="match status" value="2"/>
</dbReference>
<evidence type="ECO:0000256" key="1">
    <source>
        <dbReference type="ARBA" id="ARBA00001946"/>
    </source>
</evidence>
<dbReference type="InterPro" id="IPR015797">
    <property type="entry name" value="NUDIX_hydrolase-like_dom_sf"/>
</dbReference>
<dbReference type="PROSITE" id="PS51462">
    <property type="entry name" value="NUDIX"/>
    <property type="match status" value="2"/>
</dbReference>
<dbReference type="Pfam" id="PF00293">
    <property type="entry name" value="NUDIX"/>
    <property type="match status" value="2"/>
</dbReference>
<evidence type="ECO:0000256" key="4">
    <source>
        <dbReference type="ARBA" id="ARBA00022842"/>
    </source>
</evidence>
<reference evidence="7" key="1">
    <citation type="journal article" date="2018" name="Int. J. Syst. Evol. Microbiol.">
        <title>Jatrophihabitans telluris sp. nov., isolated from sediment soil of lava forest wetlands and the emended description of the genus Jatrophihabitans.</title>
        <authorList>
            <person name="Lee K.C."/>
            <person name="Suh M.K."/>
            <person name="Eom M.K."/>
            <person name="Kim K.K."/>
            <person name="Kim J.S."/>
            <person name="Kim D.S."/>
            <person name="Ko S.H."/>
            <person name="Shin Y.K."/>
            <person name="Lee J.S."/>
        </authorList>
    </citation>
    <scope>NUCLEOTIDE SEQUENCE</scope>
    <source>
        <strain evidence="7">N237</strain>
    </source>
</reference>